<sequence>MMMKRRSLQRKHAKCNAPTERMMEGWNSPIYAFFHPVPSIEEDKDGRWYHRFHCFAKSCKGSVKRYLDTKDSGSTSNMRKHAINCWGAETVQAAMDASNLDGARNVLANHKDGSIAAAFQVKGKGKVTYSQRQHTRQQTRAEIVRWVAESVRPFSIVKDRGFKCLMKTGRPEYYIPSPTTVARDTRQIFARSRQRIASILRKYEGKIHFATDAWTSPNHRAYVCLTVHLEHKGEPISLILDLVEVPKSHTGVNLAIAFANVLKDFGLSEKAYQVLSITCDNATNNDVMISELEHLLTGFSKVNHTRCFLHVNNLVAQTFVRQFDAPKAVTITDPDDPNHELYDLAVNLDIEEKETEEALLKDLAEGEVFERDDMDGWEDEMAALSQAEREVLLESLRPVKVLLAKVSAKLGQVVAVLTIIQVRKLSYKTIHSTTILLPAWQECLKELKMDIRNIPRDVRTRWNSTYDMLCFVLEYQKAYRRFTAEGGNGLRDFELSVSEWEVVEQLCEILEVRAIPRVAYVIIPHLDTRS</sequence>
<keyword evidence="5" id="KW-0539">Nucleus</keyword>
<dbReference type="SUPFAM" id="SSF140996">
    <property type="entry name" value="Hermes dimerisation domain"/>
    <property type="match status" value="1"/>
</dbReference>
<organism evidence="6 7">
    <name type="scientific">Gymnopilus dilepis</name>
    <dbReference type="NCBI Taxonomy" id="231916"/>
    <lineage>
        <taxon>Eukaryota</taxon>
        <taxon>Fungi</taxon>
        <taxon>Dikarya</taxon>
        <taxon>Basidiomycota</taxon>
        <taxon>Agaricomycotina</taxon>
        <taxon>Agaricomycetes</taxon>
        <taxon>Agaricomycetidae</taxon>
        <taxon>Agaricales</taxon>
        <taxon>Agaricineae</taxon>
        <taxon>Hymenogastraceae</taxon>
        <taxon>Gymnopilus</taxon>
    </lineage>
</organism>
<dbReference type="EMBL" id="NHYE01004604">
    <property type="protein sequence ID" value="PPQ83573.1"/>
    <property type="molecule type" value="Genomic_DNA"/>
</dbReference>
<comment type="subcellular location">
    <subcellularLocation>
        <location evidence="1">Nucleus</location>
    </subcellularLocation>
</comment>
<keyword evidence="7" id="KW-1185">Reference proteome</keyword>
<evidence type="ECO:0000256" key="3">
    <source>
        <dbReference type="ARBA" id="ARBA00022771"/>
    </source>
</evidence>
<dbReference type="SUPFAM" id="SSF53098">
    <property type="entry name" value="Ribonuclease H-like"/>
    <property type="match status" value="1"/>
</dbReference>
<dbReference type="InParanoid" id="A0A409WYH6"/>
<evidence type="ECO:0000256" key="4">
    <source>
        <dbReference type="ARBA" id="ARBA00022833"/>
    </source>
</evidence>
<evidence type="ECO:0008006" key="8">
    <source>
        <dbReference type="Google" id="ProtNLM"/>
    </source>
</evidence>
<dbReference type="STRING" id="231916.A0A409WYH6"/>
<dbReference type="GO" id="GO:0005634">
    <property type="term" value="C:nucleus"/>
    <property type="evidence" value="ECO:0007669"/>
    <property type="project" value="UniProtKB-SubCell"/>
</dbReference>
<keyword evidence="3" id="KW-0863">Zinc-finger</keyword>
<comment type="caution">
    <text evidence="6">The sequence shown here is derived from an EMBL/GenBank/DDBJ whole genome shotgun (WGS) entry which is preliminary data.</text>
</comment>
<accession>A0A409WYH6</accession>
<dbReference type="InterPro" id="IPR012337">
    <property type="entry name" value="RNaseH-like_sf"/>
</dbReference>
<dbReference type="InterPro" id="IPR052035">
    <property type="entry name" value="ZnF_BED_domain_contain"/>
</dbReference>
<dbReference type="Gene3D" id="1.10.10.1070">
    <property type="entry name" value="Zinc finger, BED domain-containing"/>
    <property type="match status" value="1"/>
</dbReference>
<dbReference type="PANTHER" id="PTHR46481">
    <property type="entry name" value="ZINC FINGER BED DOMAIN-CONTAINING PROTEIN 4"/>
    <property type="match status" value="1"/>
</dbReference>
<name>A0A409WYH6_9AGAR</name>
<dbReference type="OrthoDB" id="2677917at2759"/>
<evidence type="ECO:0000313" key="7">
    <source>
        <dbReference type="Proteomes" id="UP000284706"/>
    </source>
</evidence>
<dbReference type="AlphaFoldDB" id="A0A409WYH6"/>
<keyword evidence="4" id="KW-0862">Zinc</keyword>
<evidence type="ECO:0000256" key="1">
    <source>
        <dbReference type="ARBA" id="ARBA00004123"/>
    </source>
</evidence>
<proteinExistence type="predicted"/>
<protein>
    <recommendedName>
        <fullName evidence="8">BED-type domain-containing protein</fullName>
    </recommendedName>
</protein>
<dbReference type="PANTHER" id="PTHR46481:SF10">
    <property type="entry name" value="ZINC FINGER BED DOMAIN-CONTAINING PROTEIN 39"/>
    <property type="match status" value="1"/>
</dbReference>
<evidence type="ECO:0000256" key="2">
    <source>
        <dbReference type="ARBA" id="ARBA00022723"/>
    </source>
</evidence>
<gene>
    <name evidence="6" type="ORF">CVT26_004003</name>
</gene>
<evidence type="ECO:0000256" key="5">
    <source>
        <dbReference type="ARBA" id="ARBA00023242"/>
    </source>
</evidence>
<dbReference type="Proteomes" id="UP000284706">
    <property type="component" value="Unassembled WGS sequence"/>
</dbReference>
<dbReference type="GO" id="GO:0008270">
    <property type="term" value="F:zinc ion binding"/>
    <property type="evidence" value="ECO:0007669"/>
    <property type="project" value="UniProtKB-KW"/>
</dbReference>
<reference evidence="6 7" key="1">
    <citation type="journal article" date="2018" name="Evol. Lett.">
        <title>Horizontal gene cluster transfer increased hallucinogenic mushroom diversity.</title>
        <authorList>
            <person name="Reynolds H.T."/>
            <person name="Vijayakumar V."/>
            <person name="Gluck-Thaler E."/>
            <person name="Korotkin H.B."/>
            <person name="Matheny P.B."/>
            <person name="Slot J.C."/>
        </authorList>
    </citation>
    <scope>NUCLEOTIDE SEQUENCE [LARGE SCALE GENOMIC DNA]</scope>
    <source>
        <strain evidence="6 7">SRW20</strain>
    </source>
</reference>
<keyword evidence="2" id="KW-0479">Metal-binding</keyword>
<evidence type="ECO:0000313" key="6">
    <source>
        <dbReference type="EMBL" id="PPQ83573.1"/>
    </source>
</evidence>